<dbReference type="Gene3D" id="3.30.70.20">
    <property type="match status" value="1"/>
</dbReference>
<organism evidence="1">
    <name type="scientific">marine sediment metagenome</name>
    <dbReference type="NCBI Taxonomy" id="412755"/>
    <lineage>
        <taxon>unclassified sequences</taxon>
        <taxon>metagenomes</taxon>
        <taxon>ecological metagenomes</taxon>
    </lineage>
</organism>
<accession>X1AAI5</accession>
<protein>
    <recommendedName>
        <fullName evidence="2">4Fe-4S ferredoxin-type domain-containing protein</fullName>
    </recommendedName>
</protein>
<name>X1AAI5_9ZZZZ</name>
<sequence>INYVKPACVAACPVEALIFDYKIEVIKEANRRVERNKSPSYIMGIREAGGTDLLTILPARPQYLGFVVAPQKIINQDLDKRRIASAGFT</sequence>
<reference evidence="1" key="1">
    <citation type="journal article" date="2014" name="Front. Microbiol.">
        <title>High frequency of phylogenetically diverse reductive dehalogenase-homologous genes in deep subseafloor sedimentary metagenomes.</title>
        <authorList>
            <person name="Kawai M."/>
            <person name="Futagami T."/>
            <person name="Toyoda A."/>
            <person name="Takaki Y."/>
            <person name="Nishi S."/>
            <person name="Hori S."/>
            <person name="Arai W."/>
            <person name="Tsubouchi T."/>
            <person name="Morono Y."/>
            <person name="Uchiyama I."/>
            <person name="Ito T."/>
            <person name="Fujiyama A."/>
            <person name="Inagaki F."/>
            <person name="Takami H."/>
        </authorList>
    </citation>
    <scope>NUCLEOTIDE SEQUENCE</scope>
    <source>
        <strain evidence="1">Expedition CK06-06</strain>
    </source>
</reference>
<dbReference type="EMBL" id="BART01009670">
    <property type="protein sequence ID" value="GAG79460.1"/>
    <property type="molecule type" value="Genomic_DNA"/>
</dbReference>
<feature type="non-terminal residue" evidence="1">
    <location>
        <position position="1"/>
    </location>
</feature>
<gene>
    <name evidence="1" type="ORF">S01H4_21364</name>
</gene>
<evidence type="ECO:0008006" key="2">
    <source>
        <dbReference type="Google" id="ProtNLM"/>
    </source>
</evidence>
<evidence type="ECO:0000313" key="1">
    <source>
        <dbReference type="EMBL" id="GAG79460.1"/>
    </source>
</evidence>
<proteinExistence type="predicted"/>
<dbReference type="AlphaFoldDB" id="X1AAI5"/>
<comment type="caution">
    <text evidence="1">The sequence shown here is derived from an EMBL/GenBank/DDBJ whole genome shotgun (WGS) entry which is preliminary data.</text>
</comment>
<dbReference type="SUPFAM" id="SSF54862">
    <property type="entry name" value="4Fe-4S ferredoxins"/>
    <property type="match status" value="1"/>
</dbReference>